<keyword evidence="2" id="KW-1185">Reference proteome</keyword>
<proteinExistence type="predicted"/>
<name>A0AA88I7H3_ARTSF</name>
<sequence length="52" mass="5665">MLTLLPGSADVEHGFSCSGRILGEDQALMSEHALDARLMVYDTLRLYGGKPE</sequence>
<reference evidence="1" key="1">
    <citation type="submission" date="2023-07" db="EMBL/GenBank/DDBJ databases">
        <title>Chromosome-level genome assembly of Artemia franciscana.</title>
        <authorList>
            <person name="Jo E."/>
        </authorList>
    </citation>
    <scope>NUCLEOTIDE SEQUENCE</scope>
    <source>
        <tissue evidence="1">Whole body</tissue>
    </source>
</reference>
<gene>
    <name evidence="1" type="ORF">QYM36_003546</name>
</gene>
<evidence type="ECO:0000313" key="1">
    <source>
        <dbReference type="EMBL" id="KAK2721296.1"/>
    </source>
</evidence>
<feature type="non-terminal residue" evidence="1">
    <location>
        <position position="52"/>
    </location>
</feature>
<dbReference type="EMBL" id="JAVRJZ010000006">
    <property type="protein sequence ID" value="KAK2721296.1"/>
    <property type="molecule type" value="Genomic_DNA"/>
</dbReference>
<dbReference type="Proteomes" id="UP001187531">
    <property type="component" value="Unassembled WGS sequence"/>
</dbReference>
<evidence type="ECO:0000313" key="2">
    <source>
        <dbReference type="Proteomes" id="UP001187531"/>
    </source>
</evidence>
<dbReference type="AlphaFoldDB" id="A0AA88I7H3"/>
<accession>A0AA88I7H3</accession>
<comment type="caution">
    <text evidence="1">The sequence shown here is derived from an EMBL/GenBank/DDBJ whole genome shotgun (WGS) entry which is preliminary data.</text>
</comment>
<organism evidence="1 2">
    <name type="scientific">Artemia franciscana</name>
    <name type="common">Brine shrimp</name>
    <name type="synonym">Artemia sanfranciscana</name>
    <dbReference type="NCBI Taxonomy" id="6661"/>
    <lineage>
        <taxon>Eukaryota</taxon>
        <taxon>Metazoa</taxon>
        <taxon>Ecdysozoa</taxon>
        <taxon>Arthropoda</taxon>
        <taxon>Crustacea</taxon>
        <taxon>Branchiopoda</taxon>
        <taxon>Anostraca</taxon>
        <taxon>Artemiidae</taxon>
        <taxon>Artemia</taxon>
    </lineage>
</organism>
<protein>
    <recommendedName>
        <fullName evidence="3">HAT C-terminal dimerisation domain-containing protein</fullName>
    </recommendedName>
</protein>
<evidence type="ECO:0008006" key="3">
    <source>
        <dbReference type="Google" id="ProtNLM"/>
    </source>
</evidence>